<evidence type="ECO:0000256" key="2">
    <source>
        <dbReference type="SAM" id="Phobius"/>
    </source>
</evidence>
<evidence type="ECO:0000256" key="1">
    <source>
        <dbReference type="SAM" id="MobiDB-lite"/>
    </source>
</evidence>
<dbReference type="Proteomes" id="UP000036681">
    <property type="component" value="Unplaced"/>
</dbReference>
<keyword evidence="3" id="KW-1185">Reference proteome</keyword>
<proteinExistence type="predicted"/>
<feature type="compositionally biased region" description="Basic and acidic residues" evidence="1">
    <location>
        <begin position="88"/>
        <end position="97"/>
    </location>
</feature>
<evidence type="ECO:0000313" key="4">
    <source>
        <dbReference type="WBParaSite" id="ALUE_0001040001-mRNA-1"/>
    </source>
</evidence>
<keyword evidence="2" id="KW-0472">Membrane</keyword>
<feature type="region of interest" description="Disordered" evidence="1">
    <location>
        <begin position="76"/>
        <end position="97"/>
    </location>
</feature>
<sequence length="97" mass="11511">MDAEEVDDCPTCLWYFVATFGCTILILVLLIAYLTMYSTHFTWVLKKRKKQWVRRPARRLRLAQRAWRAGEVVKTRKGRKTRKTMIQLEKHAASPTR</sequence>
<dbReference type="WBParaSite" id="ALUE_0001040001-mRNA-1">
    <property type="protein sequence ID" value="ALUE_0001040001-mRNA-1"/>
    <property type="gene ID" value="ALUE_0001040001"/>
</dbReference>
<reference evidence="4" key="1">
    <citation type="submission" date="2017-02" db="UniProtKB">
        <authorList>
            <consortium name="WormBaseParasite"/>
        </authorList>
    </citation>
    <scope>IDENTIFICATION</scope>
</reference>
<evidence type="ECO:0000313" key="3">
    <source>
        <dbReference type="Proteomes" id="UP000036681"/>
    </source>
</evidence>
<protein>
    <submittedName>
        <fullName evidence="4">Uncharacterized protein</fullName>
    </submittedName>
</protein>
<keyword evidence="2" id="KW-0812">Transmembrane</keyword>
<feature type="transmembrane region" description="Helical" evidence="2">
    <location>
        <begin position="13"/>
        <end position="45"/>
    </location>
</feature>
<dbReference type="AlphaFoldDB" id="A0A0M3I1Z1"/>
<organism evidence="3 4">
    <name type="scientific">Ascaris lumbricoides</name>
    <name type="common">Giant roundworm</name>
    <dbReference type="NCBI Taxonomy" id="6252"/>
    <lineage>
        <taxon>Eukaryota</taxon>
        <taxon>Metazoa</taxon>
        <taxon>Ecdysozoa</taxon>
        <taxon>Nematoda</taxon>
        <taxon>Chromadorea</taxon>
        <taxon>Rhabditida</taxon>
        <taxon>Spirurina</taxon>
        <taxon>Ascaridomorpha</taxon>
        <taxon>Ascaridoidea</taxon>
        <taxon>Ascarididae</taxon>
        <taxon>Ascaris</taxon>
    </lineage>
</organism>
<keyword evidence="2" id="KW-1133">Transmembrane helix</keyword>
<name>A0A0M3I1Z1_ASCLU</name>
<accession>A0A0M3I1Z1</accession>